<protein>
    <submittedName>
        <fullName evidence="1">Uncharacterized protein</fullName>
    </submittedName>
</protein>
<evidence type="ECO:0000313" key="1">
    <source>
        <dbReference type="EMBL" id="GGA56498.1"/>
    </source>
</evidence>
<gene>
    <name evidence="1" type="ORF">GCM10011507_04770</name>
</gene>
<dbReference type="EMBL" id="BMJB01000001">
    <property type="protein sequence ID" value="GGA56498.1"/>
    <property type="molecule type" value="Genomic_DNA"/>
</dbReference>
<evidence type="ECO:0000313" key="2">
    <source>
        <dbReference type="Proteomes" id="UP000648801"/>
    </source>
</evidence>
<organism evidence="1 2">
    <name type="scientific">Edaphobacter acidisoli</name>
    <dbReference type="NCBI Taxonomy" id="2040573"/>
    <lineage>
        <taxon>Bacteria</taxon>
        <taxon>Pseudomonadati</taxon>
        <taxon>Acidobacteriota</taxon>
        <taxon>Terriglobia</taxon>
        <taxon>Terriglobales</taxon>
        <taxon>Acidobacteriaceae</taxon>
        <taxon>Edaphobacter</taxon>
    </lineage>
</organism>
<accession>A0A916VZY2</accession>
<comment type="caution">
    <text evidence="1">The sequence shown here is derived from an EMBL/GenBank/DDBJ whole genome shotgun (WGS) entry which is preliminary data.</text>
</comment>
<dbReference type="AlphaFoldDB" id="A0A916VZY2"/>
<proteinExistence type="predicted"/>
<dbReference type="Proteomes" id="UP000648801">
    <property type="component" value="Unassembled WGS sequence"/>
</dbReference>
<reference evidence="1" key="2">
    <citation type="submission" date="2020-09" db="EMBL/GenBank/DDBJ databases">
        <authorList>
            <person name="Sun Q."/>
            <person name="Zhou Y."/>
        </authorList>
    </citation>
    <scope>NUCLEOTIDE SEQUENCE</scope>
    <source>
        <strain evidence="1">CGMCC 1.15447</strain>
    </source>
</reference>
<sequence length="77" mass="8266">MNGSDGFLVELGQKDVGDGAVNGFWRMFEDVREADVKAAFAQTDGGVERGEAPEADVEEWKGCAWAKFAVLLLEDGG</sequence>
<name>A0A916VZY2_9BACT</name>
<reference evidence="1" key="1">
    <citation type="journal article" date="2014" name="Int. J. Syst. Evol. Microbiol.">
        <title>Complete genome sequence of Corynebacterium casei LMG S-19264T (=DSM 44701T), isolated from a smear-ripened cheese.</title>
        <authorList>
            <consortium name="US DOE Joint Genome Institute (JGI-PGF)"/>
            <person name="Walter F."/>
            <person name="Albersmeier A."/>
            <person name="Kalinowski J."/>
            <person name="Ruckert C."/>
        </authorList>
    </citation>
    <scope>NUCLEOTIDE SEQUENCE</scope>
    <source>
        <strain evidence="1">CGMCC 1.15447</strain>
    </source>
</reference>
<keyword evidence="2" id="KW-1185">Reference proteome</keyword>